<comment type="caution">
    <text evidence="9">The sequence shown here is derived from an EMBL/GenBank/DDBJ whole genome shotgun (WGS) entry which is preliminary data.</text>
</comment>
<comment type="subcellular location">
    <subcellularLocation>
        <location evidence="1 7">Cell membrane</location>
        <topology evidence="1 7">Multi-pass membrane protein</topology>
    </subcellularLocation>
</comment>
<evidence type="ECO:0000256" key="1">
    <source>
        <dbReference type="ARBA" id="ARBA00004651"/>
    </source>
</evidence>
<name>A0A540V701_9BACL</name>
<feature type="transmembrane region" description="Helical" evidence="7">
    <location>
        <begin position="239"/>
        <end position="260"/>
    </location>
</feature>
<dbReference type="PANTHER" id="PTHR43386">
    <property type="entry name" value="OLIGOPEPTIDE TRANSPORT SYSTEM PERMEASE PROTEIN APPC"/>
    <property type="match status" value="1"/>
</dbReference>
<protein>
    <submittedName>
        <fullName evidence="9">ABC transporter permease</fullName>
    </submittedName>
</protein>
<dbReference type="Pfam" id="PF12911">
    <property type="entry name" value="OppC_N"/>
    <property type="match status" value="1"/>
</dbReference>
<feature type="domain" description="ABC transmembrane type-1" evidence="8">
    <location>
        <begin position="72"/>
        <end position="261"/>
    </location>
</feature>
<dbReference type="InterPro" id="IPR000515">
    <property type="entry name" value="MetI-like"/>
</dbReference>
<dbReference type="AlphaFoldDB" id="A0A540V701"/>
<dbReference type="GO" id="GO:0005886">
    <property type="term" value="C:plasma membrane"/>
    <property type="evidence" value="ECO:0007669"/>
    <property type="project" value="UniProtKB-SubCell"/>
</dbReference>
<accession>A0A540V701</accession>
<keyword evidence="5 7" id="KW-1133">Transmembrane helix</keyword>
<dbReference type="InterPro" id="IPR035906">
    <property type="entry name" value="MetI-like_sf"/>
</dbReference>
<evidence type="ECO:0000259" key="8">
    <source>
        <dbReference type="PROSITE" id="PS50928"/>
    </source>
</evidence>
<evidence type="ECO:0000256" key="3">
    <source>
        <dbReference type="ARBA" id="ARBA00022475"/>
    </source>
</evidence>
<comment type="similarity">
    <text evidence="7">Belongs to the binding-protein-dependent transport system permease family.</text>
</comment>
<proteinExistence type="inferred from homology"/>
<dbReference type="Proteomes" id="UP000315753">
    <property type="component" value="Unassembled WGS sequence"/>
</dbReference>
<evidence type="ECO:0000256" key="6">
    <source>
        <dbReference type="ARBA" id="ARBA00023136"/>
    </source>
</evidence>
<sequence length="274" mass="30174">MADVKKKMNVGLLLSVATIACLFLAAIFAHWLAPYDPNAGELSERLLPPSKEHWFGTDHLGRDVFSRILFGARTTFLVAILITVGCFVIGTAAGVTAGYFGGWIDGMIMRAVDLLSAFPGRILALVIVGIIGPGLMNLAIAMIFTSWVGFARIVRGVTLSVREREFVLAAKLYGLGNQKIMYKHLLPNVLPQLLVVIALNTSWYMTALSGFSLLGLGIEAPHAEWGMMISEARPYMRDYGYLLFFPSMAIMIAVTAFTILGEKLRDRFDPNFHR</sequence>
<dbReference type="InterPro" id="IPR025966">
    <property type="entry name" value="OppC_N"/>
</dbReference>
<dbReference type="PROSITE" id="PS50928">
    <property type="entry name" value="ABC_TM1"/>
    <property type="match status" value="1"/>
</dbReference>
<dbReference type="GO" id="GO:0055085">
    <property type="term" value="P:transmembrane transport"/>
    <property type="evidence" value="ECO:0007669"/>
    <property type="project" value="InterPro"/>
</dbReference>
<dbReference type="PROSITE" id="PS51257">
    <property type="entry name" value="PROKAR_LIPOPROTEIN"/>
    <property type="match status" value="1"/>
</dbReference>
<dbReference type="SUPFAM" id="SSF161098">
    <property type="entry name" value="MetI-like"/>
    <property type="match status" value="1"/>
</dbReference>
<keyword evidence="6 7" id="KW-0472">Membrane</keyword>
<evidence type="ECO:0000256" key="5">
    <source>
        <dbReference type="ARBA" id="ARBA00022989"/>
    </source>
</evidence>
<reference evidence="9 10" key="1">
    <citation type="submission" date="2019-06" db="EMBL/GenBank/DDBJ databases">
        <title>Genome sequence of Ureibacillus terrenus.</title>
        <authorList>
            <person name="Maclea K.S."/>
            <person name="Simoes M."/>
        </authorList>
    </citation>
    <scope>NUCLEOTIDE SEQUENCE [LARGE SCALE GENOMIC DNA]</scope>
    <source>
        <strain evidence="9 10">ATCC BAA-384</strain>
    </source>
</reference>
<keyword evidence="2 7" id="KW-0813">Transport</keyword>
<dbReference type="PANTHER" id="PTHR43386:SF1">
    <property type="entry name" value="D,D-DIPEPTIDE TRANSPORT SYSTEM PERMEASE PROTEIN DDPC-RELATED"/>
    <property type="match status" value="1"/>
</dbReference>
<dbReference type="CDD" id="cd06261">
    <property type="entry name" value="TM_PBP2"/>
    <property type="match status" value="1"/>
</dbReference>
<feature type="transmembrane region" description="Helical" evidence="7">
    <location>
        <begin position="76"/>
        <end position="101"/>
    </location>
</feature>
<feature type="transmembrane region" description="Helical" evidence="7">
    <location>
        <begin position="193"/>
        <end position="218"/>
    </location>
</feature>
<keyword evidence="4 7" id="KW-0812">Transmembrane</keyword>
<dbReference type="OrthoDB" id="9797472at2"/>
<keyword evidence="10" id="KW-1185">Reference proteome</keyword>
<feature type="transmembrane region" description="Helical" evidence="7">
    <location>
        <begin position="12"/>
        <end position="33"/>
    </location>
</feature>
<evidence type="ECO:0000313" key="10">
    <source>
        <dbReference type="Proteomes" id="UP000315753"/>
    </source>
</evidence>
<feature type="transmembrane region" description="Helical" evidence="7">
    <location>
        <begin position="122"/>
        <end position="150"/>
    </location>
</feature>
<evidence type="ECO:0000256" key="4">
    <source>
        <dbReference type="ARBA" id="ARBA00022692"/>
    </source>
</evidence>
<gene>
    <name evidence="9" type="ORF">FKZ59_01890</name>
</gene>
<organism evidence="9 10">
    <name type="scientific">Ureibacillus terrenus</name>
    <dbReference type="NCBI Taxonomy" id="118246"/>
    <lineage>
        <taxon>Bacteria</taxon>
        <taxon>Bacillati</taxon>
        <taxon>Bacillota</taxon>
        <taxon>Bacilli</taxon>
        <taxon>Bacillales</taxon>
        <taxon>Caryophanaceae</taxon>
        <taxon>Ureibacillus</taxon>
    </lineage>
</organism>
<dbReference type="InterPro" id="IPR050366">
    <property type="entry name" value="BP-dependent_transpt_permease"/>
</dbReference>
<evidence type="ECO:0000313" key="9">
    <source>
        <dbReference type="EMBL" id="TQE92485.1"/>
    </source>
</evidence>
<evidence type="ECO:0000256" key="7">
    <source>
        <dbReference type="RuleBase" id="RU363032"/>
    </source>
</evidence>
<dbReference type="Gene3D" id="1.10.3720.10">
    <property type="entry name" value="MetI-like"/>
    <property type="match status" value="1"/>
</dbReference>
<dbReference type="RefSeq" id="WP_141601037.1">
    <property type="nucleotide sequence ID" value="NZ_JARMSB010000001.1"/>
</dbReference>
<dbReference type="Pfam" id="PF00528">
    <property type="entry name" value="BPD_transp_1"/>
    <property type="match status" value="1"/>
</dbReference>
<keyword evidence="3" id="KW-1003">Cell membrane</keyword>
<evidence type="ECO:0000256" key="2">
    <source>
        <dbReference type="ARBA" id="ARBA00022448"/>
    </source>
</evidence>
<dbReference type="EMBL" id="VIGD01000001">
    <property type="protein sequence ID" value="TQE92485.1"/>
    <property type="molecule type" value="Genomic_DNA"/>
</dbReference>